<proteinExistence type="inferred from homology"/>
<dbReference type="KEGG" id="tva:4758266"/>
<dbReference type="EMBL" id="DS113601">
    <property type="protein sequence ID" value="EAY00445.1"/>
    <property type="molecule type" value="Genomic_DNA"/>
</dbReference>
<dbReference type="OrthoDB" id="10252174at2759"/>
<accession>A2F3S3</accession>
<sequence length="257" mass="29179">MSRQNKRDHLSAILDYLDSAESKLDNEINEMEAKLSCVTKKVAFDIEYEPEIKPKEYPLTKISKQRNRSKFLSNSSIQNSQTQSKLNQKSAQKSSIQTSKLNSKSKYNSSIKSPSSIQQKPPIKSQIDEINISGEVIKSYHLDFGFQPSSTVKVENLTSGVKRIFHKNGDVSNVYRDGTMKTSHKGIVYTFFSNGDKQQEFPDGTNSYKYAQNNAIEVNYRNGIRVIFFANGQIQHYTPDGKCEIIVPDSTIIEQEK</sequence>
<gene>
    <name evidence="3" type="ORF">TVAG_084820</name>
</gene>
<evidence type="ECO:0008006" key="5">
    <source>
        <dbReference type="Google" id="ProtNLM"/>
    </source>
</evidence>
<feature type="compositionally biased region" description="Low complexity" evidence="2">
    <location>
        <begin position="73"/>
        <end position="84"/>
    </location>
</feature>
<evidence type="ECO:0000256" key="1">
    <source>
        <dbReference type="ARBA" id="ARBA00005627"/>
    </source>
</evidence>
<evidence type="ECO:0000256" key="2">
    <source>
        <dbReference type="SAM" id="MobiDB-lite"/>
    </source>
</evidence>
<dbReference type="InParanoid" id="A2F3S3"/>
<organism evidence="3 4">
    <name type="scientific">Trichomonas vaginalis (strain ATCC PRA-98 / G3)</name>
    <dbReference type="NCBI Taxonomy" id="412133"/>
    <lineage>
        <taxon>Eukaryota</taxon>
        <taxon>Metamonada</taxon>
        <taxon>Parabasalia</taxon>
        <taxon>Trichomonadida</taxon>
        <taxon>Trichomonadidae</taxon>
        <taxon>Trichomonas</taxon>
    </lineage>
</organism>
<reference evidence="3" key="2">
    <citation type="journal article" date="2007" name="Science">
        <title>Draft genome sequence of the sexually transmitted pathogen Trichomonas vaginalis.</title>
        <authorList>
            <person name="Carlton J.M."/>
            <person name="Hirt R.P."/>
            <person name="Silva J.C."/>
            <person name="Delcher A.L."/>
            <person name="Schatz M."/>
            <person name="Zhao Q."/>
            <person name="Wortman J.R."/>
            <person name="Bidwell S.L."/>
            <person name="Alsmark U.C.M."/>
            <person name="Besteiro S."/>
            <person name="Sicheritz-Ponten T."/>
            <person name="Noel C.J."/>
            <person name="Dacks J.B."/>
            <person name="Foster P.G."/>
            <person name="Simillion C."/>
            <person name="Van de Peer Y."/>
            <person name="Miranda-Saavedra D."/>
            <person name="Barton G.J."/>
            <person name="Westrop G.D."/>
            <person name="Mueller S."/>
            <person name="Dessi D."/>
            <person name="Fiori P.L."/>
            <person name="Ren Q."/>
            <person name="Paulsen I."/>
            <person name="Zhang H."/>
            <person name="Bastida-Corcuera F.D."/>
            <person name="Simoes-Barbosa A."/>
            <person name="Brown M.T."/>
            <person name="Hayes R.D."/>
            <person name="Mukherjee M."/>
            <person name="Okumura C.Y."/>
            <person name="Schneider R."/>
            <person name="Smith A.J."/>
            <person name="Vanacova S."/>
            <person name="Villalvazo M."/>
            <person name="Haas B.J."/>
            <person name="Pertea M."/>
            <person name="Feldblyum T.V."/>
            <person name="Utterback T.R."/>
            <person name="Shu C.L."/>
            <person name="Osoegawa K."/>
            <person name="de Jong P.J."/>
            <person name="Hrdy I."/>
            <person name="Horvathova L."/>
            <person name="Zubacova Z."/>
            <person name="Dolezal P."/>
            <person name="Malik S.B."/>
            <person name="Logsdon J.M. Jr."/>
            <person name="Henze K."/>
            <person name="Gupta A."/>
            <person name="Wang C.C."/>
            <person name="Dunne R.L."/>
            <person name="Upcroft J.A."/>
            <person name="Upcroft P."/>
            <person name="White O."/>
            <person name="Salzberg S.L."/>
            <person name="Tang P."/>
            <person name="Chiu C.-H."/>
            <person name="Lee Y.-S."/>
            <person name="Embley T.M."/>
            <person name="Coombs G.H."/>
            <person name="Mottram J.C."/>
            <person name="Tachezy J."/>
            <person name="Fraser-Liggett C.M."/>
            <person name="Johnson P.J."/>
        </authorList>
    </citation>
    <scope>NUCLEOTIDE SEQUENCE [LARGE SCALE GENOMIC DNA]</scope>
    <source>
        <strain evidence="3">G3</strain>
    </source>
</reference>
<dbReference type="InterPro" id="IPR047002">
    <property type="entry name" value="Tcp10_C_sf"/>
</dbReference>
<dbReference type="SMR" id="A2F3S3"/>
<feature type="compositionally biased region" description="Polar residues" evidence="2">
    <location>
        <begin position="85"/>
        <end position="98"/>
    </location>
</feature>
<feature type="compositionally biased region" description="Low complexity" evidence="2">
    <location>
        <begin position="99"/>
        <end position="124"/>
    </location>
</feature>
<dbReference type="InterPro" id="IPR026581">
    <property type="entry name" value="TCP10L/CENPJ"/>
</dbReference>
<dbReference type="PANTHER" id="PTHR10331:SF6">
    <property type="entry name" value="SPINDLE ASSEMBLY ABNORMAL 4"/>
    <property type="match status" value="1"/>
</dbReference>
<dbReference type="Gene3D" id="2.60.450.20">
    <property type="match status" value="1"/>
</dbReference>
<dbReference type="AlphaFoldDB" id="A2F3S3"/>
<dbReference type="RefSeq" id="XP_001313374.1">
    <property type="nucleotide sequence ID" value="XM_001313373.1"/>
</dbReference>
<dbReference type="VEuPathDB" id="TrichDB:TVAGG3_1040140"/>
<dbReference type="PANTHER" id="PTHR10331">
    <property type="entry name" value="T COMPLEX PROTEIN 10"/>
    <property type="match status" value="1"/>
</dbReference>
<name>A2F3S3_TRIV3</name>
<protein>
    <recommendedName>
        <fullName evidence="5">Centromere protein J C-terminal domain-containing protein</fullName>
    </recommendedName>
</protein>
<reference evidence="3" key="1">
    <citation type="submission" date="2006-10" db="EMBL/GenBank/DDBJ databases">
        <authorList>
            <person name="Amadeo P."/>
            <person name="Zhao Q."/>
            <person name="Wortman J."/>
            <person name="Fraser-Liggett C."/>
            <person name="Carlton J."/>
        </authorList>
    </citation>
    <scope>NUCLEOTIDE SEQUENCE</scope>
    <source>
        <strain evidence="3">G3</strain>
    </source>
</reference>
<comment type="similarity">
    <text evidence="1">Belongs to the TCP10 family.</text>
</comment>
<evidence type="ECO:0000313" key="4">
    <source>
        <dbReference type="Proteomes" id="UP000001542"/>
    </source>
</evidence>
<feature type="region of interest" description="Disordered" evidence="2">
    <location>
        <begin position="68"/>
        <end position="124"/>
    </location>
</feature>
<evidence type="ECO:0000313" key="3">
    <source>
        <dbReference type="EMBL" id="EAY00445.1"/>
    </source>
</evidence>
<dbReference type="VEuPathDB" id="TrichDB:TVAG_084820"/>
<dbReference type="STRING" id="5722.A2F3S3"/>
<keyword evidence="4" id="KW-1185">Reference proteome</keyword>
<dbReference type="Proteomes" id="UP000001542">
    <property type="component" value="Unassembled WGS sequence"/>
</dbReference>